<dbReference type="EC" id="6.3.4.19" evidence="8"/>
<dbReference type="Gene3D" id="3.40.50.620">
    <property type="entry name" value="HUPs"/>
    <property type="match status" value="1"/>
</dbReference>
<gene>
    <name evidence="8 10" type="primary">tilS</name>
    <name evidence="10" type="ORF">ABNW52_09040</name>
</gene>
<keyword evidence="3 8" id="KW-0436">Ligase</keyword>
<evidence type="ECO:0000256" key="6">
    <source>
        <dbReference type="ARBA" id="ARBA00022840"/>
    </source>
</evidence>
<dbReference type="GO" id="GO:0032267">
    <property type="term" value="F:tRNA(Ile)-lysidine synthase activity"/>
    <property type="evidence" value="ECO:0007669"/>
    <property type="project" value="UniProtKB-EC"/>
</dbReference>
<dbReference type="NCBIfam" id="TIGR02433">
    <property type="entry name" value="lysidine_TilS_C"/>
    <property type="match status" value="1"/>
</dbReference>
<dbReference type="InterPro" id="IPR012094">
    <property type="entry name" value="tRNA_Ile_lys_synt"/>
</dbReference>
<evidence type="ECO:0000256" key="3">
    <source>
        <dbReference type="ARBA" id="ARBA00022598"/>
    </source>
</evidence>
<keyword evidence="2 8" id="KW-0963">Cytoplasm</keyword>
<comment type="catalytic activity">
    <reaction evidence="7 8">
        <text>cytidine(34) in tRNA(Ile2) + L-lysine + ATP = lysidine(34) in tRNA(Ile2) + AMP + diphosphate + H(+)</text>
        <dbReference type="Rhea" id="RHEA:43744"/>
        <dbReference type="Rhea" id="RHEA-COMP:10625"/>
        <dbReference type="Rhea" id="RHEA-COMP:10670"/>
        <dbReference type="ChEBI" id="CHEBI:15378"/>
        <dbReference type="ChEBI" id="CHEBI:30616"/>
        <dbReference type="ChEBI" id="CHEBI:32551"/>
        <dbReference type="ChEBI" id="CHEBI:33019"/>
        <dbReference type="ChEBI" id="CHEBI:82748"/>
        <dbReference type="ChEBI" id="CHEBI:83665"/>
        <dbReference type="ChEBI" id="CHEBI:456215"/>
        <dbReference type="EC" id="6.3.4.19"/>
    </reaction>
</comment>
<keyword evidence="4 8" id="KW-0819">tRNA processing</keyword>
<dbReference type="HAMAP" id="MF_01161">
    <property type="entry name" value="tRNA_Ile_lys_synt"/>
    <property type="match status" value="1"/>
</dbReference>
<dbReference type="Proteomes" id="UP001433638">
    <property type="component" value="Unassembled WGS sequence"/>
</dbReference>
<sequence>MQPDLLPQLIAHWPDNLSGLCHLELALSGGLDSCVLLHLLCRWRDEAGGPALSAVHVHHGISPHADAWALHCGQLCQQHGVPLRVVRVSLQKSAGQSLEAVARTVRYRAFAESSAAVVALAQHADDQTETVLLQLLRGGGPRALAAMPLSRDWQGKTLWRPLLQVGRSELRQYAAAHGLQWVEDDSNADAANYLRNHLRLETLPALRQRVPQLDAQLQRSAQRMADAAAILDDMAALDLQQAAHGNALLLPALLALSPPRQRNLLLHWLSQADWPLPTPDALNGLLVALAAGEAARLSLATGELYAYRGELRRVRALATLPPWPQACRVGEDWRCAHGELHWQRGHGLPASWQGRALRLAARQDGDALPHKVGRKAIKKLFQEQAVPALLRADWPLLRTADGELLGVPGVALAEVGLEDDGWWPQWLPAAVSRT</sequence>
<dbReference type="PANTHER" id="PTHR43033:SF1">
    <property type="entry name" value="TRNA(ILE)-LYSIDINE SYNTHASE-RELATED"/>
    <property type="match status" value="1"/>
</dbReference>
<dbReference type="InterPro" id="IPR012795">
    <property type="entry name" value="tRNA_Ile_lys_synt_N"/>
</dbReference>
<evidence type="ECO:0000256" key="4">
    <source>
        <dbReference type="ARBA" id="ARBA00022694"/>
    </source>
</evidence>
<dbReference type="NCBIfam" id="TIGR02432">
    <property type="entry name" value="lysidine_TilS_N"/>
    <property type="match status" value="1"/>
</dbReference>
<dbReference type="SUPFAM" id="SSF52402">
    <property type="entry name" value="Adenine nucleotide alpha hydrolases-like"/>
    <property type="match status" value="1"/>
</dbReference>
<dbReference type="CDD" id="cd01992">
    <property type="entry name" value="TilS_N"/>
    <property type="match status" value="1"/>
</dbReference>
<dbReference type="Pfam" id="PF09179">
    <property type="entry name" value="TilS"/>
    <property type="match status" value="1"/>
</dbReference>
<reference evidence="10" key="1">
    <citation type="submission" date="2024-06" db="EMBL/GenBank/DDBJ databases">
        <title>Genome sequence of Vogesella sp. MAHUQ-64.</title>
        <authorList>
            <person name="Huq M.A."/>
        </authorList>
    </citation>
    <scope>NUCLEOTIDE SEQUENCE</scope>
    <source>
        <strain evidence="10">MAHUQ-64</strain>
    </source>
</reference>
<dbReference type="InterPro" id="IPR011063">
    <property type="entry name" value="TilS/TtcA_N"/>
</dbReference>
<dbReference type="InterPro" id="IPR015262">
    <property type="entry name" value="tRNA_Ile_lys_synt_subst-bd"/>
</dbReference>
<keyword evidence="5 8" id="KW-0547">Nucleotide-binding</keyword>
<evidence type="ECO:0000256" key="5">
    <source>
        <dbReference type="ARBA" id="ARBA00022741"/>
    </source>
</evidence>
<organism evidence="10 11">
    <name type="scientific">Vogesella oryzagri</name>
    <dbReference type="NCBI Taxonomy" id="3160864"/>
    <lineage>
        <taxon>Bacteria</taxon>
        <taxon>Pseudomonadati</taxon>
        <taxon>Pseudomonadota</taxon>
        <taxon>Betaproteobacteria</taxon>
        <taxon>Neisseriales</taxon>
        <taxon>Chromobacteriaceae</taxon>
        <taxon>Vogesella</taxon>
    </lineage>
</organism>
<comment type="similarity">
    <text evidence="8">Belongs to the tRNA(Ile)-lysidine synthase family.</text>
</comment>
<feature type="binding site" evidence="8">
    <location>
        <begin position="28"/>
        <end position="33"/>
    </location>
    <ligand>
        <name>ATP</name>
        <dbReference type="ChEBI" id="CHEBI:30616"/>
    </ligand>
</feature>
<dbReference type="SUPFAM" id="SSF56037">
    <property type="entry name" value="PheT/TilS domain"/>
    <property type="match status" value="1"/>
</dbReference>
<dbReference type="EMBL" id="JBEFLD010000004">
    <property type="protein sequence ID" value="MEQ6290758.1"/>
    <property type="molecule type" value="Genomic_DNA"/>
</dbReference>
<dbReference type="InterPro" id="IPR014729">
    <property type="entry name" value="Rossmann-like_a/b/a_fold"/>
</dbReference>
<accession>A0ABV1M3K9</accession>
<comment type="domain">
    <text evidence="8">The N-terminal region contains the highly conserved SGGXDS motif, predicted to be a P-loop motif involved in ATP binding.</text>
</comment>
<dbReference type="PANTHER" id="PTHR43033">
    <property type="entry name" value="TRNA(ILE)-LYSIDINE SYNTHASE-RELATED"/>
    <property type="match status" value="1"/>
</dbReference>
<evidence type="ECO:0000256" key="2">
    <source>
        <dbReference type="ARBA" id="ARBA00022490"/>
    </source>
</evidence>
<name>A0ABV1M3K9_9NEIS</name>
<dbReference type="Pfam" id="PF01171">
    <property type="entry name" value="ATP_bind_3"/>
    <property type="match status" value="1"/>
</dbReference>
<proteinExistence type="inferred from homology"/>
<protein>
    <recommendedName>
        <fullName evidence="8">tRNA(Ile)-lysidine synthase</fullName>
        <ecNumber evidence="8">6.3.4.19</ecNumber>
    </recommendedName>
    <alternativeName>
        <fullName evidence="8">tRNA(Ile)-2-lysyl-cytidine synthase</fullName>
    </alternativeName>
    <alternativeName>
        <fullName evidence="8">tRNA(Ile)-lysidine synthetase</fullName>
    </alternativeName>
</protein>
<comment type="subcellular location">
    <subcellularLocation>
        <location evidence="1 8">Cytoplasm</location>
    </subcellularLocation>
</comment>
<comment type="caution">
    <text evidence="10">The sequence shown here is derived from an EMBL/GenBank/DDBJ whole genome shotgun (WGS) entry which is preliminary data.</text>
</comment>
<feature type="domain" description="Lysidine-tRNA(Ile) synthetase C-terminal" evidence="9">
    <location>
        <begin position="357"/>
        <end position="426"/>
    </location>
</feature>
<comment type="function">
    <text evidence="8">Ligates lysine onto the cytidine present at position 34 of the AUA codon-specific tRNA(Ile) that contains the anticodon CAU, in an ATP-dependent manner. Cytidine is converted to lysidine, thus changing the amino acid specificity of the tRNA from methionine to isoleucine.</text>
</comment>
<dbReference type="SMART" id="SM00977">
    <property type="entry name" value="TilS_C"/>
    <property type="match status" value="1"/>
</dbReference>
<dbReference type="InterPro" id="IPR012796">
    <property type="entry name" value="Lysidine-tRNA-synth_C"/>
</dbReference>
<evidence type="ECO:0000256" key="1">
    <source>
        <dbReference type="ARBA" id="ARBA00004496"/>
    </source>
</evidence>
<keyword evidence="6 8" id="KW-0067">ATP-binding</keyword>
<dbReference type="SUPFAM" id="SSF82829">
    <property type="entry name" value="MesJ substrate recognition domain-like"/>
    <property type="match status" value="1"/>
</dbReference>
<dbReference type="RefSeq" id="WP_349586636.1">
    <property type="nucleotide sequence ID" value="NZ_JBEFLD010000004.1"/>
</dbReference>
<dbReference type="Gene3D" id="1.20.59.20">
    <property type="match status" value="1"/>
</dbReference>
<keyword evidence="11" id="KW-1185">Reference proteome</keyword>
<evidence type="ECO:0000259" key="9">
    <source>
        <dbReference type="SMART" id="SM00977"/>
    </source>
</evidence>
<evidence type="ECO:0000313" key="10">
    <source>
        <dbReference type="EMBL" id="MEQ6290758.1"/>
    </source>
</evidence>
<evidence type="ECO:0000313" key="11">
    <source>
        <dbReference type="Proteomes" id="UP001433638"/>
    </source>
</evidence>
<dbReference type="Pfam" id="PF11734">
    <property type="entry name" value="TilS_C"/>
    <property type="match status" value="1"/>
</dbReference>
<evidence type="ECO:0000256" key="7">
    <source>
        <dbReference type="ARBA" id="ARBA00048539"/>
    </source>
</evidence>
<evidence type="ECO:0000256" key="8">
    <source>
        <dbReference type="HAMAP-Rule" id="MF_01161"/>
    </source>
</evidence>